<dbReference type="InterPro" id="IPR006446">
    <property type="entry name" value="RhaTrfase"/>
</dbReference>
<evidence type="ECO:0000256" key="3">
    <source>
        <dbReference type="ARBA" id="ARBA00022679"/>
    </source>
</evidence>
<dbReference type="GO" id="GO:0016757">
    <property type="term" value="F:glycosyltransferase activity"/>
    <property type="evidence" value="ECO:0007669"/>
    <property type="project" value="UniProtKB-KW"/>
</dbReference>
<comment type="caution">
    <text evidence="5">The sequence shown here is derived from an EMBL/GenBank/DDBJ whole genome shotgun (WGS) entry which is preliminary data.</text>
</comment>
<dbReference type="CDD" id="cd02526">
    <property type="entry name" value="GT2_RfbF_like"/>
    <property type="match status" value="1"/>
</dbReference>
<evidence type="ECO:0000313" key="6">
    <source>
        <dbReference type="Proteomes" id="UP000476696"/>
    </source>
</evidence>
<dbReference type="EMBL" id="JAADJS010000001">
    <property type="protein sequence ID" value="NGX85672.1"/>
    <property type="molecule type" value="Genomic_DNA"/>
</dbReference>
<evidence type="ECO:0000259" key="4">
    <source>
        <dbReference type="Pfam" id="PF00535"/>
    </source>
</evidence>
<dbReference type="Proteomes" id="UP000476696">
    <property type="component" value="Unassembled WGS sequence"/>
</dbReference>
<dbReference type="AlphaFoldDB" id="A0A6M2AYC8"/>
<sequence length="297" mass="34041">MLTEKLKPLAVIVSYYPIINDLMSLVISLKNQGVDSIVVDNGSAGQEFPELAEICLLIRLEINLGIAAAQNIGIKKAEKKGAEYIIFFDQDSKIDQDYVGSLSKDFLSVRQYDPKIAIIGPVFTDSRYGFYYNVININRFGIRKKINPENYNAPFATSLIISSGSMIPVDAIHEIGYMNESLFIDYVDTEWCLRAASQGYTIYVGTSARMTHSIGDKIVKFLTLKIPVHSPFRRYYRVRNAFFLLRMKHVPKLMVVREFIFNLIHQTILILTQRNKKKEYILSFLRAIKDGVLNRRY</sequence>
<reference evidence="5 6" key="2">
    <citation type="submission" date="2020-03" db="EMBL/GenBank/DDBJ databases">
        <title>Rahnella aceri sp. nov., isoated from traditional Jeju Makgeolli.</title>
        <authorList>
            <person name="Kim I.S."/>
            <person name="Jeon D."/>
        </authorList>
    </citation>
    <scope>NUCLEOTIDE SEQUENCE [LARGE SCALE GENOMIC DNA]</scope>
    <source>
        <strain evidence="5 6">Lac-M11</strain>
    </source>
</reference>
<name>A0A6M2AYC8_9GAMM</name>
<reference evidence="5 6" key="1">
    <citation type="submission" date="2020-01" db="EMBL/GenBank/DDBJ databases">
        <authorList>
            <person name="Lee S.D."/>
        </authorList>
    </citation>
    <scope>NUCLEOTIDE SEQUENCE [LARGE SCALE GENOMIC DNA]</scope>
    <source>
        <strain evidence="5 6">Lac-M11</strain>
    </source>
</reference>
<dbReference type="Gene3D" id="3.90.550.10">
    <property type="entry name" value="Spore Coat Polysaccharide Biosynthesis Protein SpsA, Chain A"/>
    <property type="match status" value="1"/>
</dbReference>
<dbReference type="Pfam" id="PF00535">
    <property type="entry name" value="Glycos_transf_2"/>
    <property type="match status" value="1"/>
</dbReference>
<dbReference type="PANTHER" id="PTHR43179:SF12">
    <property type="entry name" value="GALACTOFURANOSYLTRANSFERASE GLFT2"/>
    <property type="match status" value="1"/>
</dbReference>
<comment type="similarity">
    <text evidence="1">Belongs to the glycosyltransferase 2 family.</text>
</comment>
<evidence type="ECO:0000313" key="5">
    <source>
        <dbReference type="EMBL" id="NGX85672.1"/>
    </source>
</evidence>
<keyword evidence="3 5" id="KW-0808">Transferase</keyword>
<organism evidence="5 6">
    <name type="scientific">Rahnella contaminans</name>
    <dbReference type="NCBI Taxonomy" id="2703882"/>
    <lineage>
        <taxon>Bacteria</taxon>
        <taxon>Pseudomonadati</taxon>
        <taxon>Pseudomonadota</taxon>
        <taxon>Gammaproteobacteria</taxon>
        <taxon>Enterobacterales</taxon>
        <taxon>Yersiniaceae</taxon>
        <taxon>Rahnella</taxon>
    </lineage>
</organism>
<dbReference type="PANTHER" id="PTHR43179">
    <property type="entry name" value="RHAMNOSYLTRANSFERASE WBBL"/>
    <property type="match status" value="1"/>
</dbReference>
<accession>A0A6M2AYC8</accession>
<evidence type="ECO:0000256" key="2">
    <source>
        <dbReference type="ARBA" id="ARBA00022676"/>
    </source>
</evidence>
<keyword evidence="6" id="KW-1185">Reference proteome</keyword>
<feature type="domain" description="Glycosyltransferase 2-like" evidence="4">
    <location>
        <begin position="21"/>
        <end position="144"/>
    </location>
</feature>
<gene>
    <name evidence="5" type="ORF">GW579_01055</name>
</gene>
<dbReference type="SUPFAM" id="SSF53448">
    <property type="entry name" value="Nucleotide-diphospho-sugar transferases"/>
    <property type="match status" value="1"/>
</dbReference>
<keyword evidence="2" id="KW-0328">Glycosyltransferase</keyword>
<protein>
    <submittedName>
        <fullName evidence="5">Glycosyltransferase family 2 protein</fullName>
    </submittedName>
</protein>
<proteinExistence type="inferred from homology"/>
<dbReference type="RefSeq" id="WP_165057026.1">
    <property type="nucleotide sequence ID" value="NZ_JAADJS010000001.1"/>
</dbReference>
<evidence type="ECO:0000256" key="1">
    <source>
        <dbReference type="ARBA" id="ARBA00006739"/>
    </source>
</evidence>
<dbReference type="InterPro" id="IPR029044">
    <property type="entry name" value="Nucleotide-diphossugar_trans"/>
</dbReference>
<dbReference type="InterPro" id="IPR001173">
    <property type="entry name" value="Glyco_trans_2-like"/>
</dbReference>
<dbReference type="NCBIfam" id="TIGR01556">
    <property type="entry name" value="rhamnosyltran"/>
    <property type="match status" value="1"/>
</dbReference>